<dbReference type="PRINTS" id="PR00370">
    <property type="entry name" value="FMOXYGENASE"/>
</dbReference>
<gene>
    <name evidence="6" type="ORF">AnigIFM63604_000604</name>
</gene>
<dbReference type="GO" id="GO:0050660">
    <property type="term" value="F:flavin adenine dinucleotide binding"/>
    <property type="evidence" value="ECO:0007669"/>
    <property type="project" value="InterPro"/>
</dbReference>
<proteinExistence type="inferred from homology"/>
<accession>A0A9W6EFJ9</accession>
<organism evidence="6 7">
    <name type="scientific">Aspergillus niger</name>
    <dbReference type="NCBI Taxonomy" id="5061"/>
    <lineage>
        <taxon>Eukaryota</taxon>
        <taxon>Fungi</taxon>
        <taxon>Dikarya</taxon>
        <taxon>Ascomycota</taxon>
        <taxon>Pezizomycotina</taxon>
        <taxon>Eurotiomycetes</taxon>
        <taxon>Eurotiomycetidae</taxon>
        <taxon>Eurotiales</taxon>
        <taxon>Aspergillaceae</taxon>
        <taxon>Aspergillus</taxon>
        <taxon>Aspergillus subgen. Circumdati</taxon>
    </lineage>
</organism>
<dbReference type="EMBL" id="BRPB01000102">
    <property type="protein sequence ID" value="GLA54462.1"/>
    <property type="molecule type" value="Genomic_DNA"/>
</dbReference>
<dbReference type="AlphaFoldDB" id="A0A9W6EFJ9"/>
<keyword evidence="4" id="KW-0274">FAD</keyword>
<dbReference type="GO" id="GO:0004499">
    <property type="term" value="F:N,N-dimethylaniline monooxygenase activity"/>
    <property type="evidence" value="ECO:0007669"/>
    <property type="project" value="InterPro"/>
</dbReference>
<dbReference type="Proteomes" id="UP001144191">
    <property type="component" value="Unassembled WGS sequence"/>
</dbReference>
<dbReference type="InterPro" id="IPR036188">
    <property type="entry name" value="FAD/NAD-bd_sf"/>
</dbReference>
<reference evidence="6" key="1">
    <citation type="submission" date="2022-07" db="EMBL/GenBank/DDBJ databases">
        <title>Taxonomy of Aspergillus series Nigri: significant species reduction supported by multi-species coalescent approaches.</title>
        <authorList>
            <person name="Bian C."/>
            <person name="Kusuya Y."/>
            <person name="Sklenar F."/>
            <person name="D'hooge E."/>
            <person name="Yaguchi T."/>
            <person name="Takahashi H."/>
            <person name="Hubka V."/>
        </authorList>
    </citation>
    <scope>NUCLEOTIDE SEQUENCE</scope>
    <source>
        <strain evidence="6">IFM 63604</strain>
    </source>
</reference>
<dbReference type="InterPro" id="IPR020946">
    <property type="entry name" value="Flavin_mOase-like"/>
</dbReference>
<keyword evidence="5" id="KW-0560">Oxidoreductase</keyword>
<protein>
    <recommendedName>
        <fullName evidence="8">Dimethylaniline monooxygenase</fullName>
    </recommendedName>
</protein>
<evidence type="ECO:0000313" key="7">
    <source>
        <dbReference type="Proteomes" id="UP001144191"/>
    </source>
</evidence>
<comment type="similarity">
    <text evidence="2">Belongs to the FAD-binding monooxygenase family.</text>
</comment>
<dbReference type="SUPFAM" id="SSF51905">
    <property type="entry name" value="FAD/NAD(P)-binding domain"/>
    <property type="match status" value="3"/>
</dbReference>
<dbReference type="InterPro" id="IPR051209">
    <property type="entry name" value="FAD-bind_Monooxygenase_sf"/>
</dbReference>
<evidence type="ECO:0000256" key="3">
    <source>
        <dbReference type="ARBA" id="ARBA00022630"/>
    </source>
</evidence>
<sequence length="553" mass="63193">MGSIGDHYESKAQKGASMGRHVPYEIIDEPSRSRRKIRIIVIGAGASALNFAHDIDQSTLDIELVLYEKNPEVGGTWFENRYPGCGCDIPSVNYQFSWAPSPDWTSFYSSAPEILKYFKGIADNYGLRKFIRLDHRVVGASWEEDSEQWHVKIQRGDNPENVFEDRCHILVNASGVLNKWKWPAIQGRETFQGPMLHSAHWDDQVELKGKRVAVIGSGSSAVQIVPTIQPNTANQKNIFRNNPQKYLAYRKKIESELNSRFRFILNGSEEQANARAYAERDMRSKLARRPEIADHIVPKNFSVGCRRPTPGNGYLEALCSQNTEVVSESVSEITPKGIRTSDGVEHEVDVIVCATGFDVSWRPSYPTIGREARSLSEQWKDIPRTYLSITVPNFPNYLIFNGPFGPYGHGSFLPITETLSRHFLQILEKMSSEGVTSFEPKEEAVADFFQHHRKFMPRTAWTSPCRSWFKQGTVDGEVMMWPGSRIHFFESMKQPRWEDYHLRYTTTNRFGYLGNGFAAREFDGSDMSWYLGTLEGNEQAYLPDEDFEDFMVK</sequence>
<evidence type="ECO:0000256" key="2">
    <source>
        <dbReference type="ARBA" id="ARBA00010139"/>
    </source>
</evidence>
<comment type="caution">
    <text evidence="6">The sequence shown here is derived from an EMBL/GenBank/DDBJ whole genome shotgun (WGS) entry which is preliminary data.</text>
</comment>
<dbReference type="PANTHER" id="PTHR42877">
    <property type="entry name" value="L-ORNITHINE N(5)-MONOOXYGENASE-RELATED"/>
    <property type="match status" value="1"/>
</dbReference>
<comment type="cofactor">
    <cofactor evidence="1">
        <name>FAD</name>
        <dbReference type="ChEBI" id="CHEBI:57692"/>
    </cofactor>
</comment>
<dbReference type="InterPro" id="IPR000960">
    <property type="entry name" value="Flavin_mOase"/>
</dbReference>
<name>A0A9W6EFJ9_ASPNG</name>
<dbReference type="Gene3D" id="3.50.50.60">
    <property type="entry name" value="FAD/NAD(P)-binding domain"/>
    <property type="match status" value="2"/>
</dbReference>
<dbReference type="GO" id="GO:0050661">
    <property type="term" value="F:NADP binding"/>
    <property type="evidence" value="ECO:0007669"/>
    <property type="project" value="InterPro"/>
</dbReference>
<evidence type="ECO:0000256" key="1">
    <source>
        <dbReference type="ARBA" id="ARBA00001974"/>
    </source>
</evidence>
<evidence type="ECO:0000313" key="6">
    <source>
        <dbReference type="EMBL" id="GLA54462.1"/>
    </source>
</evidence>
<evidence type="ECO:0000256" key="4">
    <source>
        <dbReference type="ARBA" id="ARBA00022827"/>
    </source>
</evidence>
<evidence type="ECO:0008006" key="8">
    <source>
        <dbReference type="Google" id="ProtNLM"/>
    </source>
</evidence>
<dbReference type="PANTHER" id="PTHR42877:SF7">
    <property type="entry name" value="FLAVIN-BINDING MONOOXYGENASE-RELATED"/>
    <property type="match status" value="1"/>
</dbReference>
<keyword evidence="3" id="KW-0285">Flavoprotein</keyword>
<evidence type="ECO:0000256" key="5">
    <source>
        <dbReference type="ARBA" id="ARBA00023002"/>
    </source>
</evidence>
<dbReference type="Pfam" id="PF00743">
    <property type="entry name" value="FMO-like"/>
    <property type="match status" value="1"/>
</dbReference>